<dbReference type="InterPro" id="IPR022412">
    <property type="entry name" value="Quinolinate_PRibosylTrfase_N"/>
</dbReference>
<evidence type="ECO:0000256" key="5">
    <source>
        <dbReference type="ARBA" id="ARBA00020990"/>
    </source>
</evidence>
<dbReference type="SUPFAM" id="SSF51690">
    <property type="entry name" value="Nicotinate/Quinolinate PRTase C-terminal domain-like"/>
    <property type="match status" value="1"/>
</dbReference>
<proteinExistence type="inferred from homology"/>
<keyword evidence="15" id="KW-1185">Reference proteome</keyword>
<name>A0A077HQ64_9CORY</name>
<evidence type="ECO:0000256" key="2">
    <source>
        <dbReference type="ARBA" id="ARBA00004893"/>
    </source>
</evidence>
<evidence type="ECO:0000256" key="6">
    <source>
        <dbReference type="ARBA" id="ARBA00022642"/>
    </source>
</evidence>
<evidence type="ECO:0000313" key="14">
    <source>
        <dbReference type="EMBL" id="AIL96782.1"/>
    </source>
</evidence>
<evidence type="ECO:0000313" key="15">
    <source>
        <dbReference type="Proteomes" id="UP000028939"/>
    </source>
</evidence>
<organism evidence="14 15">
    <name type="scientific">Corynebacterium ureicelerivorans</name>
    <dbReference type="NCBI Taxonomy" id="401472"/>
    <lineage>
        <taxon>Bacteria</taxon>
        <taxon>Bacillati</taxon>
        <taxon>Actinomycetota</taxon>
        <taxon>Actinomycetes</taxon>
        <taxon>Mycobacteriales</taxon>
        <taxon>Corynebacteriaceae</taxon>
        <taxon>Corynebacterium</taxon>
    </lineage>
</organism>
<dbReference type="PANTHER" id="PTHR32179:SF3">
    <property type="entry name" value="NICOTINATE-NUCLEOTIDE PYROPHOSPHORYLASE [CARBOXYLATING]"/>
    <property type="match status" value="1"/>
</dbReference>
<dbReference type="HOGENOM" id="CLU_039622_0_0_11"/>
<dbReference type="AlphaFoldDB" id="A0A077HQ64"/>
<dbReference type="Gene3D" id="3.20.20.70">
    <property type="entry name" value="Aldolase class I"/>
    <property type="match status" value="1"/>
</dbReference>
<dbReference type="FunFam" id="3.20.20.70:FF:000030">
    <property type="entry name" value="Nicotinate-nucleotide pyrophosphorylase, carboxylating"/>
    <property type="match status" value="1"/>
</dbReference>
<dbReference type="SUPFAM" id="SSF54675">
    <property type="entry name" value="Nicotinate/Quinolinate PRTase N-terminal domain-like"/>
    <property type="match status" value="1"/>
</dbReference>
<evidence type="ECO:0000256" key="8">
    <source>
        <dbReference type="ARBA" id="ARBA00022679"/>
    </source>
</evidence>
<gene>
    <name evidence="14" type="ORF">CUREI_05275</name>
</gene>
<reference evidence="14 15" key="1">
    <citation type="submission" date="2014-08" db="EMBL/GenBank/DDBJ databases">
        <title>Complete genome sequence of Corynebacterium ureicelerivorans DSM 45051, a lipophilic and urea-splitting isolate from a blood culture of a septicaemia patient.</title>
        <authorList>
            <person name="Tippelt A."/>
            <person name="Albersmeier A."/>
            <person name="Brinkrolf K."/>
            <person name="Ruckert C."/>
            <person name="Tauch A."/>
        </authorList>
    </citation>
    <scope>NUCLEOTIDE SEQUENCE [LARGE SCALE GENOMIC DNA]</scope>
    <source>
        <strain evidence="14 15">IMMIB RIV-2301</strain>
    </source>
</reference>
<dbReference type="EMBL" id="CP009215">
    <property type="protein sequence ID" value="AIL96782.1"/>
    <property type="molecule type" value="Genomic_DNA"/>
</dbReference>
<dbReference type="GO" id="GO:0005737">
    <property type="term" value="C:cytoplasm"/>
    <property type="evidence" value="ECO:0007669"/>
    <property type="project" value="TreeGrafter"/>
</dbReference>
<dbReference type="Pfam" id="PF02749">
    <property type="entry name" value="QRPTase_N"/>
    <property type="match status" value="1"/>
</dbReference>
<comment type="pathway">
    <text evidence="2">Cofactor biosynthesis; NAD(+) biosynthesis; nicotinate D-ribonucleotide from quinolinate: step 1/1.</text>
</comment>
<evidence type="ECO:0000256" key="7">
    <source>
        <dbReference type="ARBA" id="ARBA00022676"/>
    </source>
</evidence>
<dbReference type="PIRSF" id="PIRSF006250">
    <property type="entry name" value="NadC_ModD"/>
    <property type="match status" value="1"/>
</dbReference>
<evidence type="ECO:0000256" key="3">
    <source>
        <dbReference type="ARBA" id="ARBA00009400"/>
    </source>
</evidence>
<evidence type="ECO:0000256" key="4">
    <source>
        <dbReference type="ARBA" id="ARBA00011944"/>
    </source>
</evidence>
<evidence type="ECO:0000259" key="12">
    <source>
        <dbReference type="Pfam" id="PF01729"/>
    </source>
</evidence>
<comment type="function">
    <text evidence="1">Involved in the catabolism of quinolinic acid (QA).</text>
</comment>
<dbReference type="InterPro" id="IPR027277">
    <property type="entry name" value="NadC/ModD"/>
</dbReference>
<dbReference type="UniPathway" id="UPA00253">
    <property type="reaction ID" value="UER00331"/>
</dbReference>
<protein>
    <recommendedName>
        <fullName evidence="5">Nicotinate-nucleotide pyrophosphorylase [carboxylating]</fullName>
        <ecNumber evidence="4">2.4.2.19</ecNumber>
    </recommendedName>
    <alternativeName>
        <fullName evidence="9">Quinolinate phosphoribosyltransferase [decarboxylating]</fullName>
    </alternativeName>
</protein>
<keyword evidence="7 11" id="KW-0328">Glycosyltransferase</keyword>
<feature type="domain" description="Quinolinate phosphoribosyl transferase C-terminal" evidence="12">
    <location>
        <begin position="121"/>
        <end position="288"/>
    </location>
</feature>
<dbReference type="OrthoDB" id="9782546at2"/>
<dbReference type="InterPro" id="IPR013785">
    <property type="entry name" value="Aldolase_TIM"/>
</dbReference>
<dbReference type="NCBIfam" id="TIGR00078">
    <property type="entry name" value="nadC"/>
    <property type="match status" value="1"/>
</dbReference>
<evidence type="ECO:0000259" key="13">
    <source>
        <dbReference type="Pfam" id="PF02749"/>
    </source>
</evidence>
<accession>A0A077HQ64</accession>
<dbReference type="InterPro" id="IPR037128">
    <property type="entry name" value="Quinolinate_PRibosylTase_N_sf"/>
</dbReference>
<dbReference type="Proteomes" id="UP000028939">
    <property type="component" value="Chromosome"/>
</dbReference>
<dbReference type="InterPro" id="IPR036068">
    <property type="entry name" value="Nicotinate_pribotase-like_C"/>
</dbReference>
<dbReference type="STRING" id="401472.CUREI_05275"/>
<dbReference type="Pfam" id="PF01729">
    <property type="entry name" value="QRPTase_C"/>
    <property type="match status" value="1"/>
</dbReference>
<dbReference type="PANTHER" id="PTHR32179">
    <property type="entry name" value="NICOTINATE-NUCLEOTIDE PYROPHOSPHORYLASE [CARBOXYLATING]"/>
    <property type="match status" value="1"/>
</dbReference>
<dbReference type="GO" id="GO:0034213">
    <property type="term" value="P:quinolinate catabolic process"/>
    <property type="evidence" value="ECO:0007669"/>
    <property type="project" value="TreeGrafter"/>
</dbReference>
<dbReference type="KEGG" id="cuv:CUREI_05275"/>
<dbReference type="EC" id="2.4.2.19" evidence="4"/>
<evidence type="ECO:0000256" key="10">
    <source>
        <dbReference type="ARBA" id="ARBA00047445"/>
    </source>
</evidence>
<dbReference type="Gene3D" id="3.90.1170.20">
    <property type="entry name" value="Quinolinate phosphoribosyl transferase, N-terminal domain"/>
    <property type="match status" value="1"/>
</dbReference>
<dbReference type="GO" id="GO:0004514">
    <property type="term" value="F:nicotinate-nucleotide diphosphorylase (carboxylating) activity"/>
    <property type="evidence" value="ECO:0007669"/>
    <property type="project" value="UniProtKB-EC"/>
</dbReference>
<feature type="domain" description="Quinolinate phosphoribosyl transferase N-terminal" evidence="13">
    <location>
        <begin position="34"/>
        <end position="119"/>
    </location>
</feature>
<sequence>MTTPAQPTHSPLNKEATLRLIRLGLAEDFAHGPDATSEATINMDAVLTAQVVPRQDGTVAGLDVVGWTMREISPAVDVSVHAADGDRVTAGDCLATVSGPARVILSAERTALNLLTYASGIATGTSAWTEVISGTRARVRDSRKTLPGYRDLAKYAVRCGGGINHRMSLGDAALIKDNHVASVGSAADAYRRTAKAFPDLPLEVEVDDLDQLTEVLEMKPNLVMLDNFGVEDTRVAVARRDALSPATMLESSGGLTLDCARAYADTGVDFLAVGALTHSVTILDIGLDALP</sequence>
<dbReference type="InterPro" id="IPR004393">
    <property type="entry name" value="NadC"/>
</dbReference>
<evidence type="ECO:0000256" key="9">
    <source>
        <dbReference type="ARBA" id="ARBA00033102"/>
    </source>
</evidence>
<dbReference type="CDD" id="cd01572">
    <property type="entry name" value="QPRTase"/>
    <property type="match status" value="1"/>
</dbReference>
<dbReference type="InterPro" id="IPR002638">
    <property type="entry name" value="Quinolinate_PRibosylTrfase_C"/>
</dbReference>
<keyword evidence="6" id="KW-0662">Pyridine nucleotide biosynthesis</keyword>
<evidence type="ECO:0000256" key="11">
    <source>
        <dbReference type="PIRNR" id="PIRNR006250"/>
    </source>
</evidence>
<keyword evidence="8 11" id="KW-0808">Transferase</keyword>
<evidence type="ECO:0000256" key="1">
    <source>
        <dbReference type="ARBA" id="ARBA00003237"/>
    </source>
</evidence>
<comment type="similarity">
    <text evidence="3 11">Belongs to the NadC/ModD family.</text>
</comment>
<dbReference type="RefSeq" id="WP_051952218.1">
    <property type="nucleotide sequence ID" value="NZ_CP009215.1"/>
</dbReference>
<dbReference type="GO" id="GO:0009435">
    <property type="term" value="P:NAD+ biosynthetic process"/>
    <property type="evidence" value="ECO:0007669"/>
    <property type="project" value="UniProtKB-UniPathway"/>
</dbReference>
<comment type="catalytic activity">
    <reaction evidence="10">
        <text>nicotinate beta-D-ribonucleotide + CO2 + diphosphate = quinolinate + 5-phospho-alpha-D-ribose 1-diphosphate + 2 H(+)</text>
        <dbReference type="Rhea" id="RHEA:12733"/>
        <dbReference type="ChEBI" id="CHEBI:15378"/>
        <dbReference type="ChEBI" id="CHEBI:16526"/>
        <dbReference type="ChEBI" id="CHEBI:29959"/>
        <dbReference type="ChEBI" id="CHEBI:33019"/>
        <dbReference type="ChEBI" id="CHEBI:57502"/>
        <dbReference type="ChEBI" id="CHEBI:58017"/>
        <dbReference type="EC" id="2.4.2.19"/>
    </reaction>
</comment>